<sequence length="159" mass="18234">MIRLIEENLVRQNKAMLLLYFLLEEEFSRLTQLKPQSVSQVELSIQELMRQVAAERVSLRRMVARVEPTAQRVRDILPGLDAEQFRSISELLARLDETEQKCGVQAAKNQQMAMALFDQSKGLLDYMHNQIKPKSTTAYARTGRFAKGVNDARLLNGRL</sequence>
<keyword evidence="1" id="KW-0969">Cilium</keyword>
<reference evidence="1 2" key="1">
    <citation type="submission" date="2024-08" db="EMBL/GenBank/DDBJ databases">
        <title>Sulfate-reducing bacteria isolated from formation water of the oil field in Kazakhstan and description of Pseudodesulfovibrio sp.</title>
        <authorList>
            <person name="Bidzhieva S.K."/>
            <person name="Tourova T.P."/>
            <person name="Grouzdev D.S."/>
            <person name="Beletsky A.V."/>
            <person name="Sokolova D.S."/>
            <person name="Samigullina S.R."/>
            <person name="Poltaraus A.B."/>
            <person name="Avtukh A.N."/>
            <person name="Tereshina V.M."/>
            <person name="Zhaparov N.S."/>
            <person name="Mardanov A.V."/>
            <person name="Nazina T.N."/>
        </authorList>
    </citation>
    <scope>NUCLEOTIDE SEQUENCE [LARGE SCALE GENOMIC DNA]</scope>
    <source>
        <strain evidence="1 2">9FUS</strain>
    </source>
</reference>
<dbReference type="InterPro" id="IPR007809">
    <property type="entry name" value="FlgN-like"/>
</dbReference>
<comment type="caution">
    <text evidence="1">The sequence shown here is derived from an EMBL/GenBank/DDBJ whole genome shotgun (WGS) entry which is preliminary data.</text>
</comment>
<dbReference type="EMBL" id="JBGLYH010000002">
    <property type="protein sequence ID" value="MEZ7195289.1"/>
    <property type="molecule type" value="Genomic_DNA"/>
</dbReference>
<keyword evidence="1" id="KW-0282">Flagellum</keyword>
<dbReference type="RefSeq" id="WP_371384843.1">
    <property type="nucleotide sequence ID" value="NZ_JBGLYH010000002.1"/>
</dbReference>
<gene>
    <name evidence="1" type="primary">flgN</name>
    <name evidence="1" type="ORF">AB6M95_00885</name>
</gene>
<proteinExistence type="predicted"/>
<evidence type="ECO:0000313" key="2">
    <source>
        <dbReference type="Proteomes" id="UP001568698"/>
    </source>
</evidence>
<accession>A0ABV4JX43</accession>
<dbReference type="Proteomes" id="UP001568698">
    <property type="component" value="Unassembled WGS sequence"/>
</dbReference>
<dbReference type="Pfam" id="PF05130">
    <property type="entry name" value="FlgN"/>
    <property type="match status" value="1"/>
</dbReference>
<name>A0ABV4JX43_9BACT</name>
<keyword evidence="2" id="KW-1185">Reference proteome</keyword>
<evidence type="ECO:0000313" key="1">
    <source>
        <dbReference type="EMBL" id="MEZ7195289.1"/>
    </source>
</evidence>
<organism evidence="1 2">
    <name type="scientific">Pseudodesulfovibrio karagichevae</name>
    <dbReference type="NCBI Taxonomy" id="3239305"/>
    <lineage>
        <taxon>Bacteria</taxon>
        <taxon>Pseudomonadati</taxon>
        <taxon>Thermodesulfobacteriota</taxon>
        <taxon>Desulfovibrionia</taxon>
        <taxon>Desulfovibrionales</taxon>
        <taxon>Desulfovibrionaceae</taxon>
    </lineage>
</organism>
<keyword evidence="1" id="KW-0966">Cell projection</keyword>
<protein>
    <submittedName>
        <fullName evidence="1">Flagellar export chaperone FlgN</fullName>
    </submittedName>
</protein>